<accession>A0A5C2H6U6</accession>
<organism evidence="1 2">
    <name type="scientific">Malaciobacter pacificus</name>
    <dbReference type="NCBI Taxonomy" id="1080223"/>
    <lineage>
        <taxon>Bacteria</taxon>
        <taxon>Pseudomonadati</taxon>
        <taxon>Campylobacterota</taxon>
        <taxon>Epsilonproteobacteria</taxon>
        <taxon>Campylobacterales</taxon>
        <taxon>Arcobacteraceae</taxon>
        <taxon>Malaciobacter</taxon>
    </lineage>
</organism>
<dbReference type="RefSeq" id="WP_130233612.1">
    <property type="nucleotide sequence ID" value="NZ_BMEF01000046.1"/>
</dbReference>
<reference evidence="2" key="2">
    <citation type="submission" date="2019-09" db="EMBL/GenBank/DDBJ databases">
        <title>Complete genome sequencing of four Arcobacter species reveals a diverse suite of mobile elements.</title>
        <authorList>
            <person name="On S.L.W."/>
            <person name="Miller W.G."/>
            <person name="Biggs P."/>
            <person name="Cornelius A."/>
            <person name="Vandamme P."/>
        </authorList>
    </citation>
    <scope>NUCLEOTIDE SEQUENCE [LARGE SCALE GENOMIC DNA]</scope>
    <source>
        <strain evidence="2">LMG 26638</strain>
    </source>
</reference>
<dbReference type="Pfam" id="PF06035">
    <property type="entry name" value="Peptidase_C93"/>
    <property type="match status" value="1"/>
</dbReference>
<dbReference type="AlphaFoldDB" id="A0A5C2H6U6"/>
<gene>
    <name evidence="1" type="ORF">APAC_1578</name>
</gene>
<reference evidence="1 2" key="3">
    <citation type="submission" date="2019-09" db="EMBL/GenBank/DDBJ databases">
        <title>Taxonomic note: a critical rebuttal of the proposed division of the genus Arcobacter into six genera, emended descriptions of Arcobacter anaerophilus and the genus Arcobacter, and an assessment of genus-level boundaries for Epsilonproteobacteria using in silico genomic comparator tools.</title>
        <authorList>
            <person name="On S.L.W."/>
            <person name="Miller W.G."/>
            <person name="Biggs P."/>
            <person name="Cornelius A."/>
            <person name="Vandamme P."/>
        </authorList>
    </citation>
    <scope>NUCLEOTIDE SEQUENCE [LARGE SCALE GENOMIC DNA]</scope>
    <source>
        <strain evidence="1 2">LMG 26638</strain>
    </source>
</reference>
<dbReference type="InterPro" id="IPR010319">
    <property type="entry name" value="Transglutaminase-like_Cys_pept"/>
</dbReference>
<dbReference type="EMBL" id="CP035928">
    <property type="protein sequence ID" value="QEP34681.1"/>
    <property type="molecule type" value="Genomic_DNA"/>
</dbReference>
<name>A0A5C2H6U6_9BACT</name>
<dbReference type="OrthoDB" id="5401788at2"/>
<dbReference type="Proteomes" id="UP000322726">
    <property type="component" value="Chromosome"/>
</dbReference>
<dbReference type="Gene3D" id="3.10.620.30">
    <property type="match status" value="1"/>
</dbReference>
<evidence type="ECO:0000313" key="2">
    <source>
        <dbReference type="Proteomes" id="UP000322726"/>
    </source>
</evidence>
<dbReference type="KEGG" id="apai:APAC_1578"/>
<sequence>MKKSFVLFFIVIIVCTTLVSKELYTNTILKKINAKYGKFTTNRFLLLKEKINSVKKKSDFEKLKVINAFFNKVKYDSDSKIWNKKDYWATPYEFLAKDRGDSEDFVFAKYFTLVNELNIDSSKLFFTYVKSKQKKISYMVLTYYKTKKSIPIILDSINYKALPATKRPDIIPIYSFSAKSAGINKNQKSKFKASQSLKFRKLIRNINEGKI</sequence>
<keyword evidence="2" id="KW-1185">Reference proteome</keyword>
<protein>
    <submittedName>
        <fullName evidence="1">Putative transglutaminase-like cysteine proteinase, C93 family</fullName>
    </submittedName>
</protein>
<reference evidence="1 2" key="1">
    <citation type="submission" date="2019-09" db="EMBL/GenBank/DDBJ databases">
        <title>Complete genome sequencing of four Arcobacter species reveals a diverse suite of mobile elements.</title>
        <authorList>
            <person name="Miller W.G."/>
            <person name="Yee E."/>
            <person name="Bono J.L."/>
        </authorList>
    </citation>
    <scope>NUCLEOTIDE SEQUENCE [LARGE SCALE GENOMIC DNA]</scope>
    <source>
        <strain evidence="1 2">LMG 26638</strain>
    </source>
</reference>
<evidence type="ECO:0000313" key="1">
    <source>
        <dbReference type="EMBL" id="QEP34681.1"/>
    </source>
</evidence>
<dbReference type="PANTHER" id="PTHR39327:SF1">
    <property type="entry name" value="BLR5470 PROTEIN"/>
    <property type="match status" value="1"/>
</dbReference>
<proteinExistence type="predicted"/>
<dbReference type="PANTHER" id="PTHR39327">
    <property type="match status" value="1"/>
</dbReference>